<dbReference type="AlphaFoldDB" id="A0A5P1EF38"/>
<dbReference type="Gramene" id="ONK63321">
    <property type="protein sequence ID" value="ONK63321"/>
    <property type="gene ID" value="A4U43_C07F13800"/>
</dbReference>
<dbReference type="EMBL" id="CM007387">
    <property type="protein sequence ID" value="ONK63321.1"/>
    <property type="molecule type" value="Genomic_DNA"/>
</dbReference>
<reference evidence="3" key="1">
    <citation type="journal article" date="2017" name="Nat. Commun.">
        <title>The asparagus genome sheds light on the origin and evolution of a young Y chromosome.</title>
        <authorList>
            <person name="Harkess A."/>
            <person name="Zhou J."/>
            <person name="Xu C."/>
            <person name="Bowers J.E."/>
            <person name="Van der Hulst R."/>
            <person name="Ayyampalayam S."/>
            <person name="Mercati F."/>
            <person name="Riccardi P."/>
            <person name="McKain M.R."/>
            <person name="Kakrana A."/>
            <person name="Tang H."/>
            <person name="Ray J."/>
            <person name="Groenendijk J."/>
            <person name="Arikit S."/>
            <person name="Mathioni S.M."/>
            <person name="Nakano M."/>
            <person name="Shan H."/>
            <person name="Telgmann-Rauber A."/>
            <person name="Kanno A."/>
            <person name="Yue Z."/>
            <person name="Chen H."/>
            <person name="Li W."/>
            <person name="Chen Y."/>
            <person name="Xu X."/>
            <person name="Zhang Y."/>
            <person name="Luo S."/>
            <person name="Chen H."/>
            <person name="Gao J."/>
            <person name="Mao Z."/>
            <person name="Pires J.C."/>
            <person name="Luo M."/>
            <person name="Kudrna D."/>
            <person name="Wing R.A."/>
            <person name="Meyers B.C."/>
            <person name="Yi K."/>
            <person name="Kong H."/>
            <person name="Lavrijsen P."/>
            <person name="Sunseri F."/>
            <person name="Falavigna A."/>
            <person name="Ye Y."/>
            <person name="Leebens-Mack J.H."/>
            <person name="Chen G."/>
        </authorList>
    </citation>
    <scope>NUCLEOTIDE SEQUENCE [LARGE SCALE GENOMIC DNA]</scope>
    <source>
        <strain evidence="3">cv. DH0086</strain>
    </source>
</reference>
<feature type="region of interest" description="Disordered" evidence="1">
    <location>
        <begin position="1"/>
        <end position="90"/>
    </location>
</feature>
<feature type="compositionally biased region" description="Acidic residues" evidence="1">
    <location>
        <begin position="57"/>
        <end position="73"/>
    </location>
</feature>
<proteinExistence type="predicted"/>
<evidence type="ECO:0000313" key="3">
    <source>
        <dbReference type="Proteomes" id="UP000243459"/>
    </source>
</evidence>
<accession>A0A5P1EF38</accession>
<organism evidence="2 3">
    <name type="scientific">Asparagus officinalis</name>
    <name type="common">Garden asparagus</name>
    <dbReference type="NCBI Taxonomy" id="4686"/>
    <lineage>
        <taxon>Eukaryota</taxon>
        <taxon>Viridiplantae</taxon>
        <taxon>Streptophyta</taxon>
        <taxon>Embryophyta</taxon>
        <taxon>Tracheophyta</taxon>
        <taxon>Spermatophyta</taxon>
        <taxon>Magnoliopsida</taxon>
        <taxon>Liliopsida</taxon>
        <taxon>Asparagales</taxon>
        <taxon>Asparagaceae</taxon>
        <taxon>Asparagoideae</taxon>
        <taxon>Asparagus</taxon>
    </lineage>
</organism>
<feature type="compositionally biased region" description="Low complexity" evidence="1">
    <location>
        <begin position="1"/>
        <end position="17"/>
    </location>
</feature>
<gene>
    <name evidence="2" type="ORF">A4U43_C07F13800</name>
</gene>
<feature type="compositionally biased region" description="Basic and acidic residues" evidence="1">
    <location>
        <begin position="74"/>
        <end position="87"/>
    </location>
</feature>
<protein>
    <submittedName>
        <fullName evidence="2">Uncharacterized protein</fullName>
    </submittedName>
</protein>
<keyword evidence="3" id="KW-1185">Reference proteome</keyword>
<evidence type="ECO:0000313" key="2">
    <source>
        <dbReference type="EMBL" id="ONK63321.1"/>
    </source>
</evidence>
<name>A0A5P1EF38_ASPOF</name>
<dbReference type="Proteomes" id="UP000243459">
    <property type="component" value="Chromosome 7"/>
</dbReference>
<evidence type="ECO:0000256" key="1">
    <source>
        <dbReference type="SAM" id="MobiDB-lite"/>
    </source>
</evidence>
<sequence length="176" mass="19065">MSSSSSSLFSTRNSRNSRIFHRRPNTRGATWTDTGKKPALVEAEEEAVGPAEGSDSGAEEVGEEEGEESGEQGEGDREEAQGRESPRRGSVCGELHVHAALILPGSDGSRAINYREPPLSAMNCKMISADIYMNGEVINVLESVHEEVICNIDLTFHNVMLAIREIYESIVSSPDG</sequence>